<dbReference type="InterPro" id="IPR037519">
    <property type="entry name" value="LITAF_fam"/>
</dbReference>
<evidence type="ECO:0000259" key="10">
    <source>
        <dbReference type="PROSITE" id="PS51837"/>
    </source>
</evidence>
<dbReference type="PANTHER" id="PTHR23292:SF45">
    <property type="entry name" value="LIPOPOLYSACCHARIDE-INDUCED TUMOR NECROSIS FACTOR-ALPHA FACTOR HOMOLOG"/>
    <property type="match status" value="1"/>
</dbReference>
<keyword evidence="9" id="KW-1133">Transmembrane helix</keyword>
<dbReference type="GO" id="GO:0098574">
    <property type="term" value="C:cytoplasmic side of lysosomal membrane"/>
    <property type="evidence" value="ECO:0007669"/>
    <property type="project" value="TreeGrafter"/>
</dbReference>
<dbReference type="Pfam" id="PF10601">
    <property type="entry name" value="zf-LITAF-like"/>
    <property type="match status" value="1"/>
</dbReference>
<dbReference type="SMART" id="SM00714">
    <property type="entry name" value="LITAF"/>
    <property type="match status" value="1"/>
</dbReference>
<keyword evidence="6" id="KW-0862">Zinc</keyword>
<evidence type="ECO:0000256" key="3">
    <source>
        <dbReference type="ARBA" id="ARBA00004630"/>
    </source>
</evidence>
<evidence type="ECO:0000256" key="2">
    <source>
        <dbReference type="ARBA" id="ARBA00004414"/>
    </source>
</evidence>
<keyword evidence="5" id="KW-0479">Metal-binding</keyword>
<accession>A0AAD7RWU8</accession>
<dbReference type="GO" id="GO:0008270">
    <property type="term" value="F:zinc ion binding"/>
    <property type="evidence" value="ECO:0007669"/>
    <property type="project" value="TreeGrafter"/>
</dbReference>
<evidence type="ECO:0000256" key="9">
    <source>
        <dbReference type="SAM" id="Phobius"/>
    </source>
</evidence>
<evidence type="ECO:0000313" key="11">
    <source>
        <dbReference type="EMBL" id="KAJ8391838.1"/>
    </source>
</evidence>
<dbReference type="GO" id="GO:0005634">
    <property type="term" value="C:nucleus"/>
    <property type="evidence" value="ECO:0007669"/>
    <property type="project" value="TreeGrafter"/>
</dbReference>
<evidence type="ECO:0000256" key="8">
    <source>
        <dbReference type="SAM" id="MobiDB-lite"/>
    </source>
</evidence>
<evidence type="ECO:0000256" key="7">
    <source>
        <dbReference type="ARBA" id="ARBA00023136"/>
    </source>
</evidence>
<proteinExistence type="inferred from homology"/>
<evidence type="ECO:0000256" key="5">
    <source>
        <dbReference type="ARBA" id="ARBA00022723"/>
    </source>
</evidence>
<comment type="caution">
    <text evidence="11">The sequence shown here is derived from an EMBL/GenBank/DDBJ whole genome shotgun (WGS) entry which is preliminary data.</text>
</comment>
<sequence>MASAPPLESAVPVGFPQPPSYEEAMSQPYPQYPQGSVPPPPGYTKATQPPHLSQVCGPSITHPPVRDQPAMSVQTVYMQSAVVYGDQPVQAHCPVCLRLVVSRLEHNSGTMAWLTCAGLFIFGCVYGCCLIPFFMDGLKDVTHYCPHCDNVLAVYKRL</sequence>
<keyword evidence="7 9" id="KW-0472">Membrane</keyword>
<dbReference type="GO" id="GO:0098560">
    <property type="term" value="C:cytoplasmic side of late endosome membrane"/>
    <property type="evidence" value="ECO:0007669"/>
    <property type="project" value="TreeGrafter"/>
</dbReference>
<dbReference type="PANTHER" id="PTHR23292">
    <property type="entry name" value="LIPOPOLYSACCHARIDE-INDUCED TUMOR NECROSIS FACTOR-ALPHA FACTOR"/>
    <property type="match status" value="1"/>
</dbReference>
<feature type="compositionally biased region" description="Low complexity" evidence="8">
    <location>
        <begin position="26"/>
        <end position="35"/>
    </location>
</feature>
<name>A0AAD7RWU8_9TELE</name>
<dbReference type="PROSITE" id="PS51837">
    <property type="entry name" value="LITAF"/>
    <property type="match status" value="1"/>
</dbReference>
<keyword evidence="12" id="KW-1185">Reference proteome</keyword>
<dbReference type="EMBL" id="JAINUG010000152">
    <property type="protein sequence ID" value="KAJ8391838.1"/>
    <property type="molecule type" value="Genomic_DNA"/>
</dbReference>
<gene>
    <name evidence="11" type="ORF">AAFF_G00084540</name>
</gene>
<comment type="subcellular location">
    <subcellularLocation>
        <location evidence="1">Endosome membrane</location>
        <topology evidence="1">Peripheral membrane protein</topology>
        <orientation evidence="1">Cytoplasmic side</orientation>
    </subcellularLocation>
    <subcellularLocation>
        <location evidence="2">Late endosome membrane</location>
    </subcellularLocation>
    <subcellularLocation>
        <location evidence="3">Lysosome membrane</location>
        <topology evidence="3">Peripheral membrane protein</topology>
        <orientation evidence="3">Cytoplasmic side</orientation>
    </subcellularLocation>
</comment>
<feature type="region of interest" description="Disordered" evidence="8">
    <location>
        <begin position="1"/>
        <end position="49"/>
    </location>
</feature>
<reference evidence="11" key="1">
    <citation type="journal article" date="2023" name="Science">
        <title>Genome structures resolve the early diversification of teleost fishes.</title>
        <authorList>
            <person name="Parey E."/>
            <person name="Louis A."/>
            <person name="Montfort J."/>
            <person name="Bouchez O."/>
            <person name="Roques C."/>
            <person name="Iampietro C."/>
            <person name="Lluch J."/>
            <person name="Castinel A."/>
            <person name="Donnadieu C."/>
            <person name="Desvignes T."/>
            <person name="Floi Bucao C."/>
            <person name="Jouanno E."/>
            <person name="Wen M."/>
            <person name="Mejri S."/>
            <person name="Dirks R."/>
            <person name="Jansen H."/>
            <person name="Henkel C."/>
            <person name="Chen W.J."/>
            <person name="Zahm M."/>
            <person name="Cabau C."/>
            <person name="Klopp C."/>
            <person name="Thompson A.W."/>
            <person name="Robinson-Rechavi M."/>
            <person name="Braasch I."/>
            <person name="Lecointre G."/>
            <person name="Bobe J."/>
            <person name="Postlethwait J.H."/>
            <person name="Berthelot C."/>
            <person name="Roest Crollius H."/>
            <person name="Guiguen Y."/>
        </authorList>
    </citation>
    <scope>NUCLEOTIDE SEQUENCE</scope>
    <source>
        <strain evidence="11">NC1722</strain>
    </source>
</reference>
<dbReference type="Proteomes" id="UP001221898">
    <property type="component" value="Unassembled WGS sequence"/>
</dbReference>
<dbReference type="InterPro" id="IPR006629">
    <property type="entry name" value="LITAF"/>
</dbReference>
<evidence type="ECO:0000256" key="6">
    <source>
        <dbReference type="ARBA" id="ARBA00022833"/>
    </source>
</evidence>
<comment type="similarity">
    <text evidence="4">Belongs to the CDIP1/LITAF family.</text>
</comment>
<evidence type="ECO:0000256" key="1">
    <source>
        <dbReference type="ARBA" id="ARBA00004125"/>
    </source>
</evidence>
<feature type="transmembrane region" description="Helical" evidence="9">
    <location>
        <begin position="112"/>
        <end position="134"/>
    </location>
</feature>
<feature type="domain" description="LITAF" evidence="10">
    <location>
        <begin position="73"/>
        <end position="157"/>
    </location>
</feature>
<organism evidence="11 12">
    <name type="scientific">Aldrovandia affinis</name>
    <dbReference type="NCBI Taxonomy" id="143900"/>
    <lineage>
        <taxon>Eukaryota</taxon>
        <taxon>Metazoa</taxon>
        <taxon>Chordata</taxon>
        <taxon>Craniata</taxon>
        <taxon>Vertebrata</taxon>
        <taxon>Euteleostomi</taxon>
        <taxon>Actinopterygii</taxon>
        <taxon>Neopterygii</taxon>
        <taxon>Teleostei</taxon>
        <taxon>Notacanthiformes</taxon>
        <taxon>Halosauridae</taxon>
        <taxon>Aldrovandia</taxon>
    </lineage>
</organism>
<evidence type="ECO:0000256" key="4">
    <source>
        <dbReference type="ARBA" id="ARBA00005975"/>
    </source>
</evidence>
<dbReference type="AlphaFoldDB" id="A0AAD7RWU8"/>
<protein>
    <recommendedName>
        <fullName evidence="10">LITAF domain-containing protein</fullName>
    </recommendedName>
</protein>
<keyword evidence="9" id="KW-0812">Transmembrane</keyword>
<evidence type="ECO:0000313" key="12">
    <source>
        <dbReference type="Proteomes" id="UP001221898"/>
    </source>
</evidence>